<feature type="compositionally biased region" description="Basic residues" evidence="1">
    <location>
        <begin position="55"/>
        <end position="65"/>
    </location>
</feature>
<proteinExistence type="predicted"/>
<evidence type="ECO:0000256" key="1">
    <source>
        <dbReference type="SAM" id="MobiDB-lite"/>
    </source>
</evidence>
<dbReference type="EMBL" id="JALLPB020000132">
    <property type="protein sequence ID" value="KAL3816790.1"/>
    <property type="molecule type" value="Genomic_DNA"/>
</dbReference>
<protein>
    <submittedName>
        <fullName evidence="2">Uncharacterized protein</fullName>
    </submittedName>
</protein>
<dbReference type="Proteomes" id="UP001530377">
    <property type="component" value="Unassembled WGS sequence"/>
</dbReference>
<gene>
    <name evidence="2" type="ORF">ACHAXA_001528</name>
</gene>
<reference evidence="2 3" key="1">
    <citation type="submission" date="2024-10" db="EMBL/GenBank/DDBJ databases">
        <title>Updated reference genomes for cyclostephanoid diatoms.</title>
        <authorList>
            <person name="Roberts W.R."/>
            <person name="Alverson A.J."/>
        </authorList>
    </citation>
    <scope>NUCLEOTIDE SEQUENCE [LARGE SCALE GENOMIC DNA]</scope>
    <source>
        <strain evidence="2 3">AJA228-03</strain>
    </source>
</reference>
<comment type="caution">
    <text evidence="2">The sequence shown here is derived from an EMBL/GenBank/DDBJ whole genome shotgun (WGS) entry which is preliminary data.</text>
</comment>
<name>A0ABD3RX79_9STRA</name>
<organism evidence="2 3">
    <name type="scientific">Cyclostephanos tholiformis</name>
    <dbReference type="NCBI Taxonomy" id="382380"/>
    <lineage>
        <taxon>Eukaryota</taxon>
        <taxon>Sar</taxon>
        <taxon>Stramenopiles</taxon>
        <taxon>Ochrophyta</taxon>
        <taxon>Bacillariophyta</taxon>
        <taxon>Coscinodiscophyceae</taxon>
        <taxon>Thalassiosirophycidae</taxon>
        <taxon>Stephanodiscales</taxon>
        <taxon>Stephanodiscaceae</taxon>
        <taxon>Cyclostephanos</taxon>
    </lineage>
</organism>
<dbReference type="AlphaFoldDB" id="A0ABD3RX79"/>
<keyword evidence="3" id="KW-1185">Reference proteome</keyword>
<evidence type="ECO:0000313" key="2">
    <source>
        <dbReference type="EMBL" id="KAL3816790.1"/>
    </source>
</evidence>
<sequence length="466" mass="52767">MKTLSLIIASLACGTRDVVKALLVVSPSRTMTTRHEIVPPTSSVASSRWGETDRHRGRGRRRRHHHRYGDAVYVGDDDNTSCEGVVAAREEEEAEEEDDASSSSSAYYHRLLSMFQGDFDNYDQVVRDRERGLTPGEGGGHEHIHCTLVPCPRRRNHRAAGSAVVGGGEYHRTRRERRRRHRSRWVLAAFYFNGDPGRIFRFRLYRFVPPQSNDATMVRMELRTLSSSLEGRLRALSEEPCLWWREVWNAWEEGGGNDDTSRRRAVEECHGGIQAIVGSPTMSSPLEGCDVLWDPNWDPTDHPYLYARDYVDIDPTYPGESSTGVGALARPQLPEGISCHATMEAGSDGAIVDSISMIPGKRILIKDELSIWKDEFWINDRGYDPDYKLAEMINDKAEIAMDDSVMPFVYGNRRGVPYKLKRVSNFVDDAVDKELPRPTIGVDLGLQLKRVVANTDLVWTLGERYR</sequence>
<accession>A0ABD3RX79</accession>
<feature type="region of interest" description="Disordered" evidence="1">
    <location>
        <begin position="37"/>
        <end position="65"/>
    </location>
</feature>
<evidence type="ECO:0000313" key="3">
    <source>
        <dbReference type="Proteomes" id="UP001530377"/>
    </source>
</evidence>